<proteinExistence type="inferred from homology"/>
<dbReference type="InterPro" id="IPR023214">
    <property type="entry name" value="HAD_sf"/>
</dbReference>
<evidence type="ECO:0000256" key="6">
    <source>
        <dbReference type="ARBA" id="ARBA00022741"/>
    </source>
</evidence>
<gene>
    <name evidence="20" type="ORF">PF011_g860</name>
</gene>
<dbReference type="InterPro" id="IPR023298">
    <property type="entry name" value="ATPase_P-typ_TM_dom_sf"/>
</dbReference>
<dbReference type="SMART" id="SM00513">
    <property type="entry name" value="SAP"/>
    <property type="match status" value="1"/>
</dbReference>
<feature type="repeat" description="RCC1" evidence="16">
    <location>
        <begin position="1538"/>
        <end position="1591"/>
    </location>
</feature>
<feature type="region of interest" description="Disordered" evidence="18">
    <location>
        <begin position="1272"/>
        <end position="1334"/>
    </location>
</feature>
<keyword evidence="3 17" id="KW-0812">Transmembrane</keyword>
<dbReference type="EC" id="7.6.2.1" evidence="17"/>
<keyword evidence="9 17" id="KW-1278">Translocase</keyword>
<dbReference type="SFLD" id="SFLDS00003">
    <property type="entry name" value="Haloacid_Dehalogenase"/>
    <property type="match status" value="1"/>
</dbReference>
<evidence type="ECO:0000256" key="1">
    <source>
        <dbReference type="ARBA" id="ARBA00004141"/>
    </source>
</evidence>
<evidence type="ECO:0000256" key="14">
    <source>
        <dbReference type="PIRSR" id="PIRSR606539-2"/>
    </source>
</evidence>
<feature type="binding site" evidence="14">
    <location>
        <position position="691"/>
    </location>
    <ligand>
        <name>ATP</name>
        <dbReference type="ChEBI" id="CHEBI:30616"/>
    </ligand>
</feature>
<feature type="binding site" evidence="15">
    <location>
        <position position="803"/>
    </location>
    <ligand>
        <name>Mg(2+)</name>
        <dbReference type="ChEBI" id="CHEBI:18420"/>
    </ligand>
</feature>
<feature type="binding site" evidence="14">
    <location>
        <position position="390"/>
    </location>
    <ligand>
        <name>ATP</name>
        <dbReference type="ChEBI" id="CHEBI:30616"/>
    </ligand>
</feature>
<feature type="transmembrane region" description="Helical" evidence="17">
    <location>
        <begin position="1000"/>
        <end position="1020"/>
    </location>
</feature>
<feature type="binding site" evidence="15">
    <location>
        <position position="389"/>
    </location>
    <ligand>
        <name>Mg(2+)</name>
        <dbReference type="ChEBI" id="CHEBI:18420"/>
    </ligand>
</feature>
<evidence type="ECO:0000256" key="13">
    <source>
        <dbReference type="PIRSR" id="PIRSR606539-1"/>
    </source>
</evidence>
<feature type="repeat" description="RCC1" evidence="16">
    <location>
        <begin position="1592"/>
        <end position="1651"/>
    </location>
</feature>
<evidence type="ECO:0000256" key="12">
    <source>
        <dbReference type="ARBA" id="ARBA00034036"/>
    </source>
</evidence>
<evidence type="ECO:0000256" key="11">
    <source>
        <dbReference type="ARBA" id="ARBA00023136"/>
    </source>
</evidence>
<dbReference type="SUPFAM" id="SSF81653">
    <property type="entry name" value="Calcium ATPase, transduction domain A"/>
    <property type="match status" value="1"/>
</dbReference>
<dbReference type="GO" id="GO:0045332">
    <property type="term" value="P:phospholipid translocation"/>
    <property type="evidence" value="ECO:0007669"/>
    <property type="project" value="TreeGrafter"/>
</dbReference>
<evidence type="ECO:0000256" key="10">
    <source>
        <dbReference type="ARBA" id="ARBA00022989"/>
    </source>
</evidence>
<dbReference type="Pfam" id="PF13246">
    <property type="entry name" value="Cation_ATPase"/>
    <property type="match status" value="1"/>
</dbReference>
<dbReference type="Gene3D" id="2.70.150.10">
    <property type="entry name" value="Calcium-transporting ATPase, cytoplasmic transduction domain A"/>
    <property type="match status" value="1"/>
</dbReference>
<dbReference type="PROSITE" id="PS50800">
    <property type="entry name" value="SAP"/>
    <property type="match status" value="1"/>
</dbReference>
<feature type="domain" description="SAP" evidence="19">
    <location>
        <begin position="1127"/>
        <end position="1161"/>
    </location>
</feature>
<feature type="transmembrane region" description="Helical" evidence="17">
    <location>
        <begin position="1040"/>
        <end position="1058"/>
    </location>
</feature>
<dbReference type="InterPro" id="IPR018303">
    <property type="entry name" value="ATPase_P-typ_P_site"/>
</dbReference>
<accession>A0A6A3MGC6</accession>
<feature type="binding site" evidence="14">
    <location>
        <position position="391"/>
    </location>
    <ligand>
        <name>ATP</name>
        <dbReference type="ChEBI" id="CHEBI:30616"/>
    </ligand>
</feature>
<evidence type="ECO:0000313" key="21">
    <source>
        <dbReference type="Proteomes" id="UP000460718"/>
    </source>
</evidence>
<feature type="binding site" evidence="15">
    <location>
        <position position="391"/>
    </location>
    <ligand>
        <name>Mg(2+)</name>
        <dbReference type="ChEBI" id="CHEBI:18420"/>
    </ligand>
</feature>
<dbReference type="InterPro" id="IPR044492">
    <property type="entry name" value="P_typ_ATPase_HD_dom"/>
</dbReference>
<feature type="binding site" evidence="15">
    <location>
        <position position="799"/>
    </location>
    <ligand>
        <name>Mg(2+)</name>
        <dbReference type="ChEBI" id="CHEBI:18420"/>
    </ligand>
</feature>
<dbReference type="EMBL" id="QXFW01000021">
    <property type="protein sequence ID" value="KAE9029887.1"/>
    <property type="molecule type" value="Genomic_DNA"/>
</dbReference>
<feature type="compositionally biased region" description="Acidic residues" evidence="18">
    <location>
        <begin position="1275"/>
        <end position="1284"/>
    </location>
</feature>
<evidence type="ECO:0000256" key="18">
    <source>
        <dbReference type="SAM" id="MobiDB-lite"/>
    </source>
</evidence>
<dbReference type="Gene3D" id="3.40.1110.10">
    <property type="entry name" value="Calcium-transporting ATPase, cytoplasmic domain N"/>
    <property type="match status" value="1"/>
</dbReference>
<keyword evidence="6 14" id="KW-0547">Nucleotide-binding</keyword>
<keyword evidence="11 17" id="KW-0472">Membrane</keyword>
<keyword evidence="8 15" id="KW-0460">Magnesium</keyword>
<dbReference type="Proteomes" id="UP000460718">
    <property type="component" value="Unassembled WGS sequence"/>
</dbReference>
<dbReference type="Pfam" id="PF16212">
    <property type="entry name" value="PhoLip_ATPase_C"/>
    <property type="match status" value="1"/>
</dbReference>
<dbReference type="GO" id="GO:0140326">
    <property type="term" value="F:ATPase-coupled intramembrane lipid transporter activity"/>
    <property type="evidence" value="ECO:0007669"/>
    <property type="project" value="UniProtKB-EC"/>
</dbReference>
<comment type="similarity">
    <text evidence="2 17">Belongs to the cation transport ATPase (P-type) (TC 3.A.3) family. Type IV subfamily.</text>
</comment>
<evidence type="ECO:0000256" key="2">
    <source>
        <dbReference type="ARBA" id="ARBA00008109"/>
    </source>
</evidence>
<dbReference type="InterPro" id="IPR008250">
    <property type="entry name" value="ATPase_P-typ_transduc_dom_A_sf"/>
</dbReference>
<evidence type="ECO:0000259" key="19">
    <source>
        <dbReference type="PROSITE" id="PS50800"/>
    </source>
</evidence>
<dbReference type="SUPFAM" id="SSF50985">
    <property type="entry name" value="RCC1/BLIP-II"/>
    <property type="match status" value="1"/>
</dbReference>
<dbReference type="InterPro" id="IPR006539">
    <property type="entry name" value="P-type_ATPase_IV"/>
</dbReference>
<feature type="transmembrane region" description="Helical" evidence="17">
    <location>
        <begin position="972"/>
        <end position="993"/>
    </location>
</feature>
<feature type="transmembrane region" description="Helical" evidence="17">
    <location>
        <begin position="942"/>
        <end position="960"/>
    </location>
</feature>
<dbReference type="GO" id="GO:0000287">
    <property type="term" value="F:magnesium ion binding"/>
    <property type="evidence" value="ECO:0007669"/>
    <property type="project" value="UniProtKB-UniRule"/>
</dbReference>
<comment type="caution">
    <text evidence="20">The sequence shown here is derived from an EMBL/GenBank/DDBJ whole genome shotgun (WGS) entry which is preliminary data.</text>
</comment>
<feature type="binding site" evidence="14">
    <location>
        <position position="689"/>
    </location>
    <ligand>
        <name>ATP</name>
        <dbReference type="ChEBI" id="CHEBI:30616"/>
    </ligand>
</feature>
<feature type="binding site" evidence="14">
    <location>
        <position position="773"/>
    </location>
    <ligand>
        <name>ATP</name>
        <dbReference type="ChEBI" id="CHEBI:30616"/>
    </ligand>
</feature>
<comment type="subcellular location">
    <subcellularLocation>
        <location evidence="1 17">Membrane</location>
        <topology evidence="1 17">Multi-pass membrane protein</topology>
    </subcellularLocation>
</comment>
<keyword evidence="5" id="KW-0677">Repeat</keyword>
<evidence type="ECO:0000256" key="15">
    <source>
        <dbReference type="PIRSR" id="PIRSR606539-3"/>
    </source>
</evidence>
<dbReference type="InterPro" id="IPR001757">
    <property type="entry name" value="P_typ_ATPase"/>
</dbReference>
<feature type="binding site" evidence="14">
    <location>
        <position position="690"/>
    </location>
    <ligand>
        <name>ATP</name>
        <dbReference type="ChEBI" id="CHEBI:30616"/>
    </ligand>
</feature>
<keyword evidence="4 15" id="KW-0479">Metal-binding</keyword>
<feature type="binding site" evidence="14">
    <location>
        <position position="802"/>
    </location>
    <ligand>
        <name>ATP</name>
        <dbReference type="ChEBI" id="CHEBI:30616"/>
    </ligand>
</feature>
<keyword evidence="10 17" id="KW-1133">Transmembrane helix</keyword>
<feature type="binding site" evidence="14">
    <location>
        <position position="553"/>
    </location>
    <ligand>
        <name>ATP</name>
        <dbReference type="ChEBI" id="CHEBI:30616"/>
    </ligand>
</feature>
<dbReference type="SUPFAM" id="SSF81660">
    <property type="entry name" value="Metal cation-transporting ATPase, ATP-binding domain N"/>
    <property type="match status" value="1"/>
</dbReference>
<sequence length="1792" mass="199394">MERRASVLDTPYRLVDPFQIERDERTHQKPTYISNAIHTSKYTLLNFLPLCLLQEFRRSANLYFLVIAILQSIKQISPLTPVTAIAPLVMVVCVSLLREAMEDRKKRSSDGIINAKPVIVLRNFEEHHVVWESIQVCDLVRIHEREAIPADGIILASSEENGSCFIDTSNLDGEANLKSRESLRVTAKFVFDKTSRDKAKYFIKCEQPDQDLYRFAGNLSVDSKMYSLSEKQFLPRGSTLMNTKWVMMLVVYTGHDTKVMKNARAAHHKLSHLEIRMSRTVVFVFFIQVLLCAIAACVHHFNFKDTQMEQLGDDHTAKLEGILLFLSFIVLMNTLIPISLVVTVEIIKTVHAKFITWDSKMRNSNGEGAIANTSSLTDELGQVKYIFTDKTGTLTQNQMVFRKCSVGGGVYIAKHKRPLLSGVSISSLDAVGSGAVATTFHSDDVQPNELPTVSYFRRLLKNLDSTESHLALAMSLCHTVVCEYDRLTGALSYNSDSPDECALVRGAEAMGVRLFERCGHKLYVAITEEERHGPHVKTVTYTLTFQILRVVHFSSDRKRMSIIVRDENGGIKVFCKGADSVILERCDCFLSSKDDTMAHVTQFAEEGFRILLFAERDLDENYYNAWEHRYDEAELDIHAKESKTQALIDEIEQHLSLIGASAVEDKLQVGVPETISLFQKAGIKIWVLTGDKLETSLEMGKLCRVVTPKMQEVIIQAATRNEMTHQLEKAIENSKESQAVLIDGSALTLALLPINRKNFLKLALQSATVIVCRASPIQKALVVELVKAGVPDVTLAVGDGANDVSMIRAAHVGVGVMGQEGMQAVRSADYAVQQFSHLGRLLLYHGRLSYLRTTQCIDYFFYKNIVFTMPQFIYSIASAFSAQTFFCDIYITAYNVVFTSLPVTVRAVMETDLLEAIAAKFPELYRFGTADMFFSPQTMAKASTLAVSHAVITTAIPLLLMQHGNLGEGSSFWGASVASFFYIVPIVHFQIFFETWNWTWLVGLTYALSLAAFLLSIAVYDHFTGDVEGVWRTVVVTQGFWLGFFLASVACILPVVAYKSYEENFETSNPVHILRHAMAFLRRKKPVIRVPSGKDAVNFRKLLFLPVKDTEDLLTNQAWERLDLRCLTLMKTKMLRASCIARGLPKKGGKRTLVQRLTASLTEQRTAEIRRRQEEEEEYQRQLDMLGGVWSFGSGFAGQLGHGDLESSATPRIIKKLRGRSIAHVYAGFDSDVAYAVSRTGDVYVWGKRTGPTGLPLGTSLAALTKLTYGHDSDLDASDEEGAEVAEAKPTNQQAKQESDDVLKRGSLSPTENIEEEGEEPNESDDEDEEGGDEDFVHPVKLLALCGEGVSHIAVGRVHCCANTKDGDVYTWGQNDHCQLGTEPVHNLSEALTKKARVHYGVDSIEPRLWERTVAETCVVTAVDVGTNHTFAVTDKGEMLAYGATYNTNDHSSLARSIAKLQVSQISCGAMHAGLVTTDGQVYTWGSGDGGRLGHGDNTSYVNPKLVETLKTDVIVEIACACWHTVAVVLTPPLLKGGVVYTWGSGRLGQLAQGGKQISTVPGLVTDFFTTHALIKKVCAGMYHNAALSVDDEVFTWGSNSTGCLGRPEELGDLEENFCAVPGRVEGMENFVGRPCSIACGREFTLIATKPYIGPTREELERRKQEQMQQSESIVRQTTVVKDEQREQLERIRQSKHATILAHLNAKFPKCSICTTGLICPGFQPNSENPTLCKHCMHENRKHQDQRKAHDRTVTLVYLTQAVEKLGITVDFSVIPDIELEEELEVELDEDE</sequence>
<dbReference type="InterPro" id="IPR000408">
    <property type="entry name" value="Reg_chr_condens"/>
</dbReference>
<dbReference type="Gene3D" id="2.130.10.30">
    <property type="entry name" value="Regulator of chromosome condensation 1/beta-lactamase-inhibitor protein II"/>
    <property type="match status" value="3"/>
</dbReference>
<dbReference type="Pfam" id="PF16209">
    <property type="entry name" value="PhoLip_ATPase_N"/>
    <property type="match status" value="1"/>
</dbReference>
<dbReference type="Pfam" id="PF25390">
    <property type="entry name" value="WD40_RLD"/>
    <property type="match status" value="1"/>
</dbReference>
<feature type="compositionally biased region" description="Acidic residues" evidence="18">
    <location>
        <begin position="1313"/>
        <end position="1334"/>
    </location>
</feature>
<dbReference type="PANTHER" id="PTHR24092:SF150">
    <property type="entry name" value="PHOSPHOLIPID-TRANSPORTING ATPASE"/>
    <property type="match status" value="1"/>
</dbReference>
<feature type="transmembrane region" description="Helical" evidence="17">
    <location>
        <begin position="321"/>
        <end position="344"/>
    </location>
</feature>
<protein>
    <recommendedName>
        <fullName evidence="17">Phospholipid-transporting ATPase</fullName>
        <ecNumber evidence="17">7.6.2.1</ecNumber>
    </recommendedName>
</protein>
<dbReference type="NCBIfam" id="TIGR01494">
    <property type="entry name" value="ATPase_P-type"/>
    <property type="match status" value="1"/>
</dbReference>
<dbReference type="InterPro" id="IPR003034">
    <property type="entry name" value="SAP_dom"/>
</dbReference>
<reference evidence="20 21" key="1">
    <citation type="submission" date="2018-09" db="EMBL/GenBank/DDBJ databases">
        <title>Genomic investigation of the strawberry pathogen Phytophthora fragariae indicates pathogenicity is determined by transcriptional variation in three key races.</title>
        <authorList>
            <person name="Adams T.M."/>
            <person name="Armitage A.D."/>
            <person name="Sobczyk M.K."/>
            <person name="Bates H.J."/>
            <person name="Dunwell J.M."/>
            <person name="Nellist C.F."/>
            <person name="Harrison R.J."/>
        </authorList>
    </citation>
    <scope>NUCLEOTIDE SEQUENCE [LARGE SCALE GENOMIC DNA]</scope>
    <source>
        <strain evidence="20 21">SCRP245</strain>
    </source>
</reference>
<dbReference type="SFLD" id="SFLDF00027">
    <property type="entry name" value="p-type_atpase"/>
    <property type="match status" value="1"/>
</dbReference>
<dbReference type="PANTHER" id="PTHR24092">
    <property type="entry name" value="PROBABLE PHOSPHOLIPID-TRANSPORTING ATPASE"/>
    <property type="match status" value="1"/>
</dbReference>
<feature type="binding site" evidence="14">
    <location>
        <position position="576"/>
    </location>
    <ligand>
        <name>ATP</name>
        <dbReference type="ChEBI" id="CHEBI:30616"/>
    </ligand>
</feature>
<feature type="transmembrane region" description="Helical" evidence="17">
    <location>
        <begin position="79"/>
        <end position="97"/>
    </location>
</feature>
<dbReference type="InterPro" id="IPR023299">
    <property type="entry name" value="ATPase_P-typ_cyto_dom_N"/>
</dbReference>
<dbReference type="SFLD" id="SFLDG00002">
    <property type="entry name" value="C1.7:_P-type_atpase_like"/>
    <property type="match status" value="1"/>
</dbReference>
<evidence type="ECO:0000256" key="9">
    <source>
        <dbReference type="ARBA" id="ARBA00022967"/>
    </source>
</evidence>
<feature type="binding site" evidence="14">
    <location>
        <position position="803"/>
    </location>
    <ligand>
        <name>ATP</name>
        <dbReference type="ChEBI" id="CHEBI:30616"/>
    </ligand>
</feature>
<evidence type="ECO:0000256" key="3">
    <source>
        <dbReference type="ARBA" id="ARBA00022692"/>
    </source>
</evidence>
<name>A0A6A3MGC6_9STRA</name>
<evidence type="ECO:0000256" key="7">
    <source>
        <dbReference type="ARBA" id="ARBA00022840"/>
    </source>
</evidence>
<feature type="active site" description="4-aspartylphosphate intermediate" evidence="13">
    <location>
        <position position="389"/>
    </location>
</feature>
<dbReference type="FunFam" id="3.40.50.1000:FF:000190">
    <property type="entry name" value="Phospholipid-transporting ATPase"/>
    <property type="match status" value="1"/>
</dbReference>
<feature type="repeat" description="RCC1" evidence="16">
    <location>
        <begin position="1367"/>
        <end position="1436"/>
    </location>
</feature>
<dbReference type="SUPFAM" id="SSF56784">
    <property type="entry name" value="HAD-like"/>
    <property type="match status" value="1"/>
</dbReference>
<organism evidence="20 21">
    <name type="scientific">Phytophthora fragariae</name>
    <dbReference type="NCBI Taxonomy" id="53985"/>
    <lineage>
        <taxon>Eukaryota</taxon>
        <taxon>Sar</taxon>
        <taxon>Stramenopiles</taxon>
        <taxon>Oomycota</taxon>
        <taxon>Peronosporomycetes</taxon>
        <taxon>Peronosporales</taxon>
        <taxon>Peronosporaceae</taxon>
        <taxon>Phytophthora</taxon>
    </lineage>
</organism>
<feature type="transmembrane region" description="Helical" evidence="17">
    <location>
        <begin position="281"/>
        <end position="301"/>
    </location>
</feature>
<feature type="repeat" description="RCC1" evidence="16">
    <location>
        <begin position="1187"/>
        <end position="1238"/>
    </location>
</feature>
<evidence type="ECO:0000256" key="5">
    <source>
        <dbReference type="ARBA" id="ARBA00022737"/>
    </source>
</evidence>
<feature type="repeat" description="RCC1" evidence="16">
    <location>
        <begin position="1480"/>
        <end position="1531"/>
    </location>
</feature>
<evidence type="ECO:0000256" key="16">
    <source>
        <dbReference type="PROSITE-ProRule" id="PRU00235"/>
    </source>
</evidence>
<dbReference type="GO" id="GO:0005886">
    <property type="term" value="C:plasma membrane"/>
    <property type="evidence" value="ECO:0007669"/>
    <property type="project" value="TreeGrafter"/>
</dbReference>
<dbReference type="GO" id="GO:0005524">
    <property type="term" value="F:ATP binding"/>
    <property type="evidence" value="ECO:0007669"/>
    <property type="project" value="UniProtKB-UniRule"/>
</dbReference>
<comment type="catalytic activity">
    <reaction evidence="12 17">
        <text>ATP + H2O + phospholipidSide 1 = ADP + phosphate + phospholipidSide 2.</text>
        <dbReference type="EC" id="7.6.2.1"/>
    </reaction>
</comment>
<dbReference type="NCBIfam" id="TIGR01652">
    <property type="entry name" value="ATPase-Plipid"/>
    <property type="match status" value="1"/>
</dbReference>
<evidence type="ECO:0000256" key="17">
    <source>
        <dbReference type="RuleBase" id="RU362033"/>
    </source>
</evidence>
<dbReference type="GO" id="GO:0016887">
    <property type="term" value="F:ATP hydrolysis activity"/>
    <property type="evidence" value="ECO:0007669"/>
    <property type="project" value="InterPro"/>
</dbReference>
<dbReference type="InterPro" id="IPR009091">
    <property type="entry name" value="RCC1/BLIP-II"/>
</dbReference>
<comment type="cofactor">
    <cofactor evidence="15">
        <name>Mg(2+)</name>
        <dbReference type="ChEBI" id="CHEBI:18420"/>
    </cofactor>
</comment>
<dbReference type="InterPro" id="IPR032631">
    <property type="entry name" value="P-type_ATPase_N"/>
</dbReference>
<dbReference type="Pfam" id="PF00415">
    <property type="entry name" value="RCC1"/>
    <property type="match status" value="1"/>
</dbReference>
<evidence type="ECO:0000256" key="8">
    <source>
        <dbReference type="ARBA" id="ARBA00022842"/>
    </source>
</evidence>
<dbReference type="SUPFAM" id="SSF81665">
    <property type="entry name" value="Calcium ATPase, transmembrane domain M"/>
    <property type="match status" value="1"/>
</dbReference>
<dbReference type="PRINTS" id="PR00633">
    <property type="entry name" value="RCCNDNSATION"/>
</dbReference>
<keyword evidence="7 14" id="KW-0067">ATP-binding</keyword>
<evidence type="ECO:0000256" key="4">
    <source>
        <dbReference type="ARBA" id="ARBA00022723"/>
    </source>
</evidence>
<evidence type="ECO:0000313" key="20">
    <source>
        <dbReference type="EMBL" id="KAE9029887.1"/>
    </source>
</evidence>
<dbReference type="PROSITE" id="PS50012">
    <property type="entry name" value="RCC1_3"/>
    <property type="match status" value="5"/>
</dbReference>
<feature type="binding site" evidence="14">
    <location>
        <position position="779"/>
    </location>
    <ligand>
        <name>ATP</name>
        <dbReference type="ChEBI" id="CHEBI:30616"/>
    </ligand>
</feature>
<feature type="binding site" evidence="14">
    <location>
        <position position="500"/>
    </location>
    <ligand>
        <name>ATP</name>
        <dbReference type="ChEBI" id="CHEBI:30616"/>
    </ligand>
</feature>
<dbReference type="InterPro" id="IPR058923">
    <property type="entry name" value="RCC1-like_dom"/>
</dbReference>
<dbReference type="InterPro" id="IPR036412">
    <property type="entry name" value="HAD-like_sf"/>
</dbReference>
<dbReference type="PROSITE" id="PS00154">
    <property type="entry name" value="ATPASE_E1_E2"/>
    <property type="match status" value="1"/>
</dbReference>
<feature type="binding site" evidence="14">
    <location>
        <position position="609"/>
    </location>
    <ligand>
        <name>ATP</name>
        <dbReference type="ChEBI" id="CHEBI:30616"/>
    </ligand>
</feature>
<dbReference type="InterPro" id="IPR032630">
    <property type="entry name" value="P_typ_ATPase_c"/>
</dbReference>
<feature type="binding site" evidence="14">
    <location>
        <position position="389"/>
    </location>
    <ligand>
        <name>ATP</name>
        <dbReference type="ChEBI" id="CHEBI:30616"/>
    </ligand>
</feature>
<dbReference type="Gene3D" id="3.40.50.1000">
    <property type="entry name" value="HAD superfamily/HAD-like"/>
    <property type="match status" value="1"/>
</dbReference>